<comment type="caution">
    <text evidence="1">The sequence shown here is derived from an EMBL/GenBank/DDBJ whole genome shotgun (WGS) entry which is preliminary data.</text>
</comment>
<sequence length="111" mass="12580">MHTNQHSRLFRAKIDHLTTKSGPNTSFANPTNRRKVELAAAPDRNRWCDIGGVILASERHLHVISREFDAKIALLWERSPFSSVRLNLHQFPLTVPAAVAVSHQTNCENIF</sequence>
<dbReference type="AlphaFoldDB" id="A0AA38I0G2"/>
<name>A0AA38I0G2_9CUCU</name>
<keyword evidence="2" id="KW-1185">Reference proteome</keyword>
<evidence type="ECO:0000313" key="2">
    <source>
        <dbReference type="Proteomes" id="UP001168821"/>
    </source>
</evidence>
<accession>A0AA38I0G2</accession>
<reference evidence="1" key="1">
    <citation type="journal article" date="2023" name="G3 (Bethesda)">
        <title>Whole genome assemblies of Zophobas morio and Tenebrio molitor.</title>
        <authorList>
            <person name="Kaur S."/>
            <person name="Stinson S.A."/>
            <person name="diCenzo G.C."/>
        </authorList>
    </citation>
    <scope>NUCLEOTIDE SEQUENCE</scope>
    <source>
        <strain evidence="1">QUZm001</strain>
    </source>
</reference>
<dbReference type="Proteomes" id="UP001168821">
    <property type="component" value="Unassembled WGS sequence"/>
</dbReference>
<gene>
    <name evidence="1" type="ORF">Zmor_024228</name>
</gene>
<protein>
    <submittedName>
        <fullName evidence="1">Uncharacterized protein</fullName>
    </submittedName>
</protein>
<proteinExistence type="predicted"/>
<evidence type="ECO:0000313" key="1">
    <source>
        <dbReference type="EMBL" id="KAJ3646652.1"/>
    </source>
</evidence>
<dbReference type="EMBL" id="JALNTZ010000007">
    <property type="protein sequence ID" value="KAJ3646652.1"/>
    <property type="molecule type" value="Genomic_DNA"/>
</dbReference>
<organism evidence="1 2">
    <name type="scientific">Zophobas morio</name>
    <dbReference type="NCBI Taxonomy" id="2755281"/>
    <lineage>
        <taxon>Eukaryota</taxon>
        <taxon>Metazoa</taxon>
        <taxon>Ecdysozoa</taxon>
        <taxon>Arthropoda</taxon>
        <taxon>Hexapoda</taxon>
        <taxon>Insecta</taxon>
        <taxon>Pterygota</taxon>
        <taxon>Neoptera</taxon>
        <taxon>Endopterygota</taxon>
        <taxon>Coleoptera</taxon>
        <taxon>Polyphaga</taxon>
        <taxon>Cucujiformia</taxon>
        <taxon>Tenebrionidae</taxon>
        <taxon>Zophobas</taxon>
    </lineage>
</organism>